<feature type="region of interest" description="Disordered" evidence="2">
    <location>
        <begin position="302"/>
        <end position="326"/>
    </location>
</feature>
<evidence type="ECO:0000313" key="5">
    <source>
        <dbReference type="Proteomes" id="UP000486534"/>
    </source>
</evidence>
<dbReference type="PROSITE" id="PS51257">
    <property type="entry name" value="PROKAR_LIPOPROTEIN"/>
    <property type="match status" value="1"/>
</dbReference>
<organism evidence="4 5">
    <name type="scientific">Pseudomonas piscis</name>
    <dbReference type="NCBI Taxonomy" id="2614538"/>
    <lineage>
        <taxon>Bacteria</taxon>
        <taxon>Pseudomonadati</taxon>
        <taxon>Pseudomonadota</taxon>
        <taxon>Gammaproteobacteria</taxon>
        <taxon>Pseudomonadales</taxon>
        <taxon>Pseudomonadaceae</taxon>
        <taxon>Pseudomonas</taxon>
    </lineage>
</organism>
<accession>A0A7X1PJH0</accession>
<evidence type="ECO:0000256" key="2">
    <source>
        <dbReference type="SAM" id="MobiDB-lite"/>
    </source>
</evidence>
<sequence length="351" mass="37209">MKRALSAALCLALLSGCTTARLSTRTLQAEDRVITGIERKELVNNVLQDVRIICPEPSPDALKTFAASGTASKEDIAALSAAYQQSGASIGLRTQSIQLLRDQLFAVCQAYANGAITADMYQMYMTRNQRNTVAILAIEQLTGVAKGPAVALTSASSTANSQYLIDQSKMIKDAQDKLAKMTAGSEEAKTMQGNIDAMQAQLKQAQQAMVQTSSAATLSAAPATTLPAADVQAIAEAVQRITEMTTWTNDLFYICLNAYANLPSARRPPSLDSACAKIYDNLAQANLLQLKHMIGLEGTTGPAAAAPEAKPAAPAPKGGKKLKPDFSKLDGIPLYLRKPLDSSKSLFDPGL</sequence>
<keyword evidence="1" id="KW-0175">Coiled coil</keyword>
<proteinExistence type="predicted"/>
<keyword evidence="3" id="KW-0732">Signal</keyword>
<gene>
    <name evidence="4" type="ORF">GDH07_08020</name>
</gene>
<dbReference type="RefSeq" id="WP_124421279.1">
    <property type="nucleotide sequence ID" value="NZ_JBLAVA010000007.1"/>
</dbReference>
<feature type="signal peptide" evidence="3">
    <location>
        <begin position="1"/>
        <end position="20"/>
    </location>
</feature>
<evidence type="ECO:0000313" key="4">
    <source>
        <dbReference type="EMBL" id="MQA53271.1"/>
    </source>
</evidence>
<protein>
    <recommendedName>
        <fullName evidence="6">Lipoprotein</fullName>
    </recommendedName>
</protein>
<evidence type="ECO:0008006" key="6">
    <source>
        <dbReference type="Google" id="ProtNLM"/>
    </source>
</evidence>
<comment type="caution">
    <text evidence="4">The sequence shown here is derived from an EMBL/GenBank/DDBJ whole genome shotgun (WGS) entry which is preliminary data.</text>
</comment>
<dbReference type="Proteomes" id="UP000486534">
    <property type="component" value="Unassembled WGS sequence"/>
</dbReference>
<dbReference type="EMBL" id="WHUV01000001">
    <property type="protein sequence ID" value="MQA53271.1"/>
    <property type="molecule type" value="Genomic_DNA"/>
</dbReference>
<feature type="chain" id="PRO_5031234868" description="Lipoprotein" evidence="3">
    <location>
        <begin position="21"/>
        <end position="351"/>
    </location>
</feature>
<dbReference type="AlphaFoldDB" id="A0A7X1PJH0"/>
<evidence type="ECO:0000256" key="1">
    <source>
        <dbReference type="SAM" id="Coils"/>
    </source>
</evidence>
<feature type="compositionally biased region" description="Low complexity" evidence="2">
    <location>
        <begin position="302"/>
        <end position="317"/>
    </location>
</feature>
<evidence type="ECO:0000256" key="3">
    <source>
        <dbReference type="SAM" id="SignalP"/>
    </source>
</evidence>
<reference evidence="4 5" key="1">
    <citation type="submission" date="2019-10" db="EMBL/GenBank/DDBJ databases">
        <title>Pseudomonas dajingensis sp. nov., isolated from the profound head ulcers of farmed Murray cod (Maccullochella peelii peelii).</title>
        <authorList>
            <person name="Liu Y."/>
        </authorList>
    </citation>
    <scope>NUCLEOTIDE SEQUENCE [LARGE SCALE GENOMIC DNA]</scope>
    <source>
        <strain evidence="4 5">MC042</strain>
    </source>
</reference>
<feature type="coiled-coil region" evidence="1">
    <location>
        <begin position="188"/>
        <end position="215"/>
    </location>
</feature>
<name>A0A7X1PJH0_9PSED</name>